<feature type="domain" description="RRM" evidence="3">
    <location>
        <begin position="187"/>
        <end position="271"/>
    </location>
</feature>
<feature type="compositionally biased region" description="Basic and acidic residues" evidence="2">
    <location>
        <begin position="601"/>
        <end position="616"/>
    </location>
</feature>
<dbReference type="GeneID" id="37271942"/>
<dbReference type="Gene3D" id="3.30.70.330">
    <property type="match status" value="1"/>
</dbReference>
<dbReference type="EMBL" id="KZ819304">
    <property type="protein sequence ID" value="PWN95439.1"/>
    <property type="molecule type" value="Genomic_DNA"/>
</dbReference>
<organism evidence="4 5">
    <name type="scientific">Tilletiopsis washingtonensis</name>
    <dbReference type="NCBI Taxonomy" id="58919"/>
    <lineage>
        <taxon>Eukaryota</taxon>
        <taxon>Fungi</taxon>
        <taxon>Dikarya</taxon>
        <taxon>Basidiomycota</taxon>
        <taxon>Ustilaginomycotina</taxon>
        <taxon>Exobasidiomycetes</taxon>
        <taxon>Entylomatales</taxon>
        <taxon>Entylomatales incertae sedis</taxon>
        <taxon>Tilletiopsis</taxon>
    </lineage>
</organism>
<dbReference type="PROSITE" id="PS50102">
    <property type="entry name" value="RRM"/>
    <property type="match status" value="2"/>
</dbReference>
<dbReference type="AlphaFoldDB" id="A0A316Z1J7"/>
<feature type="region of interest" description="Disordered" evidence="2">
    <location>
        <begin position="601"/>
        <end position="708"/>
    </location>
</feature>
<feature type="region of interest" description="Disordered" evidence="2">
    <location>
        <begin position="97"/>
        <end position="165"/>
    </location>
</feature>
<keyword evidence="1" id="KW-0694">RNA-binding</keyword>
<reference evidence="4 5" key="1">
    <citation type="journal article" date="2018" name="Mol. Biol. Evol.">
        <title>Broad Genomic Sampling Reveals a Smut Pathogenic Ancestry of the Fungal Clade Ustilaginomycotina.</title>
        <authorList>
            <person name="Kijpornyongpan T."/>
            <person name="Mondo S.J."/>
            <person name="Barry K."/>
            <person name="Sandor L."/>
            <person name="Lee J."/>
            <person name="Lipzen A."/>
            <person name="Pangilinan J."/>
            <person name="LaButti K."/>
            <person name="Hainaut M."/>
            <person name="Henrissat B."/>
            <person name="Grigoriev I.V."/>
            <person name="Spatafora J.W."/>
            <person name="Aime M.C."/>
        </authorList>
    </citation>
    <scope>NUCLEOTIDE SEQUENCE [LARGE SCALE GENOMIC DNA]</scope>
    <source>
        <strain evidence="4 5">MCA 4186</strain>
    </source>
</reference>
<feature type="domain" description="RRM" evidence="3">
    <location>
        <begin position="522"/>
        <end position="613"/>
    </location>
</feature>
<dbReference type="SUPFAM" id="SSF54928">
    <property type="entry name" value="RNA-binding domain, RBD"/>
    <property type="match status" value="1"/>
</dbReference>
<evidence type="ECO:0000259" key="3">
    <source>
        <dbReference type="PROSITE" id="PS50102"/>
    </source>
</evidence>
<evidence type="ECO:0000256" key="2">
    <source>
        <dbReference type="SAM" id="MobiDB-lite"/>
    </source>
</evidence>
<dbReference type="Proteomes" id="UP000245946">
    <property type="component" value="Unassembled WGS sequence"/>
</dbReference>
<protein>
    <recommendedName>
        <fullName evidence="3">RRM domain-containing protein</fullName>
    </recommendedName>
</protein>
<feature type="region of interest" description="Disordered" evidence="2">
    <location>
        <begin position="1"/>
        <end position="24"/>
    </location>
</feature>
<feature type="compositionally biased region" description="Polar residues" evidence="2">
    <location>
        <begin position="695"/>
        <end position="705"/>
    </location>
</feature>
<dbReference type="InterPro" id="IPR012677">
    <property type="entry name" value="Nucleotide-bd_a/b_plait_sf"/>
</dbReference>
<feature type="region of interest" description="Disordered" evidence="2">
    <location>
        <begin position="379"/>
        <end position="501"/>
    </location>
</feature>
<proteinExistence type="predicted"/>
<feature type="compositionally biased region" description="Basic and acidic residues" evidence="2">
    <location>
        <begin position="97"/>
        <end position="107"/>
    </location>
</feature>
<feature type="compositionally biased region" description="Low complexity" evidence="2">
    <location>
        <begin position="11"/>
        <end position="24"/>
    </location>
</feature>
<evidence type="ECO:0000313" key="4">
    <source>
        <dbReference type="EMBL" id="PWN95439.1"/>
    </source>
</evidence>
<feature type="compositionally biased region" description="Polar residues" evidence="2">
    <location>
        <begin position="648"/>
        <end position="658"/>
    </location>
</feature>
<evidence type="ECO:0000256" key="1">
    <source>
        <dbReference type="PROSITE-ProRule" id="PRU00176"/>
    </source>
</evidence>
<keyword evidence="5" id="KW-1185">Reference proteome</keyword>
<evidence type="ECO:0000313" key="5">
    <source>
        <dbReference type="Proteomes" id="UP000245946"/>
    </source>
</evidence>
<dbReference type="GO" id="GO:0003723">
    <property type="term" value="F:RNA binding"/>
    <property type="evidence" value="ECO:0007669"/>
    <property type="project" value="UniProtKB-UniRule"/>
</dbReference>
<accession>A0A316Z1J7</accession>
<feature type="compositionally biased region" description="Polar residues" evidence="2">
    <location>
        <begin position="393"/>
        <end position="409"/>
    </location>
</feature>
<dbReference type="RefSeq" id="XP_025595718.1">
    <property type="nucleotide sequence ID" value="XM_025744398.1"/>
</dbReference>
<name>A0A316Z1J7_9BASI</name>
<dbReference type="InterPro" id="IPR000504">
    <property type="entry name" value="RRM_dom"/>
</dbReference>
<feature type="compositionally biased region" description="Polar residues" evidence="2">
    <location>
        <begin position="109"/>
        <end position="133"/>
    </location>
</feature>
<feature type="compositionally biased region" description="Polar residues" evidence="2">
    <location>
        <begin position="150"/>
        <end position="165"/>
    </location>
</feature>
<dbReference type="CDD" id="cd00590">
    <property type="entry name" value="RRM_SF"/>
    <property type="match status" value="1"/>
</dbReference>
<sequence length="870" mass="92647">MGKSKAKAKRAAAAAAADASAAPSTAPLALHPLNTIAPFTVPPAHPPPGTAAPPMLSYGSAHVVGQLTKGGLAARTWDASAAPSPSLEDQKRVGTWLKEQHSSDGPDHASTTAHSTKPTSPRTPVTKRSTGDSYSRALLGGGASAPRGSKQWSADQRTQHDAVSSGFTKWQGTSAPLVHAHDMRAITTLFVPGLSYELPIEAVYENLHGHLSRFAPLYELRIKDLWHEGPCEGWRRVAFASYATPRLALQGFNARNASGLGQTLRLELSGKETMLDVECSGPVDITALRHVLDPHGSSPVPLPAALLGEGSQPLTGQVLYAIASLFSPCRLEMRQTGVEGTSSWTIEFANHGSAGHFLMALAQLPESEPLRCVFHRSYAERQQPRNPSPPAQPQNTAVSPETISASKGVNASLDDPFAQHPPTTPRILLGADEPETDSPPASSRLPGLFVAGQLAVPASPATPSTPPLDPHIRRQDEPSPPSSPELELRTPGGSSTQATSPLLHHKSSSVFGWGSASTIDPCGLWCGTVPFEVRDHLEELVHNELASLGEIEEIRIASLKNPTIADRPRAMAFVQFVSEASVVEALKRPLRMLGGHAVQLKPRERLQMRGSPDRTDSLAPNHLALMPPSPSPSSRKDNSKGNTPRVRNATSRKVSDASSHGGLGLDLGHIPYTQAQPMKMGRNVPRGPAAGWKQSYRSTQASQRGGWTADHASFSAAQQFLNGPHSPDERQAVAQALAIAHAQVMAHHQRFEHVAGQTAHAQASFGTAMPFMPTTQQATSMQQQAWPPNGMIISASTPFVVPSTTLDAAAAGGQAQLQPWLEGVPLPFDASLFYGEAESMKTEKVTPEVQSENLRLYAQPIAIPAWASDD</sequence>
<dbReference type="InterPro" id="IPR035979">
    <property type="entry name" value="RBD_domain_sf"/>
</dbReference>
<feature type="compositionally biased region" description="Basic residues" evidence="2">
    <location>
        <begin position="1"/>
        <end position="10"/>
    </location>
</feature>
<gene>
    <name evidence="4" type="ORF">FA09DRAFT_341085</name>
</gene>